<evidence type="ECO:0000313" key="2">
    <source>
        <dbReference type="EMBL" id="CAA9464823.1"/>
    </source>
</evidence>
<protein>
    <submittedName>
        <fullName evidence="2">ABC-2</fullName>
    </submittedName>
</protein>
<reference evidence="2" key="1">
    <citation type="submission" date="2020-02" db="EMBL/GenBank/DDBJ databases">
        <authorList>
            <person name="Meier V. D."/>
        </authorList>
    </citation>
    <scope>NUCLEOTIDE SEQUENCE</scope>
    <source>
        <strain evidence="2">AVDCRST_MAG38</strain>
    </source>
</reference>
<feature type="compositionally biased region" description="Basic residues" evidence="1">
    <location>
        <begin position="134"/>
        <end position="143"/>
    </location>
</feature>
<feature type="non-terminal residue" evidence="2">
    <location>
        <position position="268"/>
    </location>
</feature>
<feature type="region of interest" description="Disordered" evidence="1">
    <location>
        <begin position="1"/>
        <end position="268"/>
    </location>
</feature>
<feature type="non-terminal residue" evidence="2">
    <location>
        <position position="1"/>
    </location>
</feature>
<evidence type="ECO:0000256" key="1">
    <source>
        <dbReference type="SAM" id="MobiDB-lite"/>
    </source>
</evidence>
<dbReference type="AlphaFoldDB" id="A0A6J4R5P5"/>
<feature type="compositionally biased region" description="Low complexity" evidence="1">
    <location>
        <begin position="25"/>
        <end position="35"/>
    </location>
</feature>
<sequence length="268" mass="30005">ERPRTRAPAGQDDAHRQRAPELARPRLAPVPARAPDVLAQPDRRVLQRRDPPAVPAALRDRLRGRCRPARGARPRHRRDERHDHHLQRARPQRGRAARARDPQADAQHSPALVRLPGGARRPRADQHRPAGPAGHRRRPRGLRPRLAARLGGAGDLRDRRGRLLRRPRGRARPPHPAGRVRAGLRQRDLPAGDRRVRRLLRRDVGARADRRHRPGAPAHPPGRRDRRGVGRRRRAGDALGRPARRAGVGTAGRRARGARIPLGVAPDL</sequence>
<organism evidence="2">
    <name type="scientific">uncultured Solirubrobacteraceae bacterium</name>
    <dbReference type="NCBI Taxonomy" id="1162706"/>
    <lineage>
        <taxon>Bacteria</taxon>
        <taxon>Bacillati</taxon>
        <taxon>Actinomycetota</taxon>
        <taxon>Thermoleophilia</taxon>
        <taxon>Solirubrobacterales</taxon>
        <taxon>Solirubrobacteraceae</taxon>
        <taxon>environmental samples</taxon>
    </lineage>
</organism>
<feature type="compositionally biased region" description="Basic and acidic residues" evidence="1">
    <location>
        <begin position="12"/>
        <end position="24"/>
    </location>
</feature>
<feature type="compositionally biased region" description="Basic and acidic residues" evidence="1">
    <location>
        <begin position="185"/>
        <end position="194"/>
    </location>
</feature>
<feature type="compositionally biased region" description="Basic residues" evidence="1">
    <location>
        <begin position="224"/>
        <end position="234"/>
    </location>
</feature>
<dbReference type="EMBL" id="CADCVJ010000039">
    <property type="protein sequence ID" value="CAA9464823.1"/>
    <property type="molecule type" value="Genomic_DNA"/>
</dbReference>
<feature type="compositionally biased region" description="Low complexity" evidence="1">
    <location>
        <begin position="237"/>
        <end position="252"/>
    </location>
</feature>
<feature type="compositionally biased region" description="Basic residues" evidence="1">
    <location>
        <begin position="64"/>
        <end position="97"/>
    </location>
</feature>
<feature type="compositionally biased region" description="Basic residues" evidence="1">
    <location>
        <begin position="159"/>
        <end position="173"/>
    </location>
</feature>
<feature type="compositionally biased region" description="Basic and acidic residues" evidence="1">
    <location>
        <begin position="41"/>
        <end position="51"/>
    </location>
</feature>
<proteinExistence type="predicted"/>
<accession>A0A6J4R5P5</accession>
<gene>
    <name evidence="2" type="ORF">AVDCRST_MAG38-620</name>
</gene>
<name>A0A6J4R5P5_9ACTN</name>